<comment type="caution">
    <text evidence="2">The sequence shown here is derived from an EMBL/GenBank/DDBJ whole genome shotgun (WGS) entry which is preliminary data.</text>
</comment>
<protein>
    <submittedName>
        <fullName evidence="2">Uncharacterized protein</fullName>
    </submittedName>
</protein>
<proteinExistence type="predicted"/>
<keyword evidence="3" id="KW-1185">Reference proteome</keyword>
<evidence type="ECO:0000256" key="1">
    <source>
        <dbReference type="SAM" id="SignalP"/>
    </source>
</evidence>
<keyword evidence="1" id="KW-0732">Signal</keyword>
<name>A0A9N8HS88_9STRA</name>
<dbReference type="EMBL" id="CAICTM010001141">
    <property type="protein sequence ID" value="CAB9520888.1"/>
    <property type="molecule type" value="Genomic_DNA"/>
</dbReference>
<evidence type="ECO:0000313" key="3">
    <source>
        <dbReference type="Proteomes" id="UP001153069"/>
    </source>
</evidence>
<accession>A0A9N8HS88</accession>
<dbReference type="AlphaFoldDB" id="A0A9N8HS88"/>
<reference evidence="2" key="1">
    <citation type="submission" date="2020-06" db="EMBL/GenBank/DDBJ databases">
        <authorList>
            <consortium name="Plant Systems Biology data submission"/>
        </authorList>
    </citation>
    <scope>NUCLEOTIDE SEQUENCE</scope>
    <source>
        <strain evidence="2">D6</strain>
    </source>
</reference>
<gene>
    <name evidence="2" type="ORF">SEMRO_1143_G245990.1</name>
</gene>
<evidence type="ECO:0000313" key="2">
    <source>
        <dbReference type="EMBL" id="CAB9520888.1"/>
    </source>
</evidence>
<dbReference type="OrthoDB" id="200619at2759"/>
<feature type="chain" id="PRO_5040243206" evidence="1">
    <location>
        <begin position="18"/>
        <end position="297"/>
    </location>
</feature>
<dbReference type="Proteomes" id="UP001153069">
    <property type="component" value="Unassembled WGS sequence"/>
</dbReference>
<sequence>MSLLLILLVSLPVSAFATEVVTMYHIHPYTASADPSDTNLGNLDGDLFFDIGELLMLLPCSTQEDAKGLPAFVACSNKEFWGDTSVISKLVVEVTTADYAPYVACNICSMEGTSPLNPDHSCQPGDYVCDCDGGGECSDPRVGRISPGGGIHYFETLCLDPDYRKRPHQFFCAFTVAAKRLKGYWYSTLGIGKDKTWRVLETIKTISKQCHQQSFLSDIEARGDCFEGCPQADPCYVECFIQTTLGSEALDSPTSQGGMSKEELVEAWARPFRECPDIRRGYAMELAKAMSHMLQLF</sequence>
<organism evidence="2 3">
    <name type="scientific">Seminavis robusta</name>
    <dbReference type="NCBI Taxonomy" id="568900"/>
    <lineage>
        <taxon>Eukaryota</taxon>
        <taxon>Sar</taxon>
        <taxon>Stramenopiles</taxon>
        <taxon>Ochrophyta</taxon>
        <taxon>Bacillariophyta</taxon>
        <taxon>Bacillariophyceae</taxon>
        <taxon>Bacillariophycidae</taxon>
        <taxon>Naviculales</taxon>
        <taxon>Naviculaceae</taxon>
        <taxon>Seminavis</taxon>
    </lineage>
</organism>
<feature type="signal peptide" evidence="1">
    <location>
        <begin position="1"/>
        <end position="17"/>
    </location>
</feature>